<evidence type="ECO:0000259" key="11">
    <source>
        <dbReference type="Pfam" id="PF03828"/>
    </source>
</evidence>
<feature type="region of interest" description="Disordered" evidence="10">
    <location>
        <begin position="773"/>
        <end position="962"/>
    </location>
</feature>
<dbReference type="SUPFAM" id="SSF81301">
    <property type="entry name" value="Nucleotidyltransferase"/>
    <property type="match status" value="1"/>
</dbReference>
<protein>
    <recommendedName>
        <fullName evidence="5">polynucleotide adenylyltransferase</fullName>
        <ecNumber evidence="5">2.7.7.19</ecNumber>
    </recommendedName>
</protein>
<evidence type="ECO:0000256" key="6">
    <source>
        <dbReference type="ARBA" id="ARBA00022490"/>
    </source>
</evidence>
<feature type="compositionally biased region" description="Pro residues" evidence="10">
    <location>
        <begin position="402"/>
        <end position="414"/>
    </location>
</feature>
<comment type="similarity">
    <text evidence="4">Belongs to the DNA polymerase type-B-like family.</text>
</comment>
<dbReference type="EMBL" id="JANAWD010000284">
    <property type="protein sequence ID" value="KAJ3482199.1"/>
    <property type="molecule type" value="Genomic_DNA"/>
</dbReference>
<comment type="subcellular location">
    <subcellularLocation>
        <location evidence="3">Cytoplasm</location>
    </subcellularLocation>
</comment>
<feature type="region of interest" description="Disordered" evidence="10">
    <location>
        <begin position="606"/>
        <end position="665"/>
    </location>
</feature>
<evidence type="ECO:0000256" key="3">
    <source>
        <dbReference type="ARBA" id="ARBA00004496"/>
    </source>
</evidence>
<keyword evidence="9" id="KW-0460">Magnesium</keyword>
<proteinExistence type="inferred from homology"/>
<feature type="domain" description="Poly(A) RNA polymerase mitochondrial-like central palm" evidence="12">
    <location>
        <begin position="49"/>
        <end position="185"/>
    </location>
</feature>
<accession>A0AAD5UZY3</accession>
<feature type="region of interest" description="Disordered" evidence="10">
    <location>
        <begin position="496"/>
        <end position="553"/>
    </location>
</feature>
<dbReference type="GO" id="GO:0031123">
    <property type="term" value="P:RNA 3'-end processing"/>
    <property type="evidence" value="ECO:0007669"/>
    <property type="project" value="TreeGrafter"/>
</dbReference>
<dbReference type="Pfam" id="PF22600">
    <property type="entry name" value="MTPAP-like_central"/>
    <property type="match status" value="1"/>
</dbReference>
<evidence type="ECO:0000313" key="14">
    <source>
        <dbReference type="Proteomes" id="UP001212997"/>
    </source>
</evidence>
<dbReference type="Pfam" id="PF03828">
    <property type="entry name" value="PAP_assoc"/>
    <property type="match status" value="1"/>
</dbReference>
<dbReference type="PANTHER" id="PTHR12271">
    <property type="entry name" value="POLY A POLYMERASE CID PAP -RELATED"/>
    <property type="match status" value="1"/>
</dbReference>
<feature type="region of interest" description="Disordered" evidence="10">
    <location>
        <begin position="391"/>
        <end position="447"/>
    </location>
</feature>
<evidence type="ECO:0000256" key="10">
    <source>
        <dbReference type="SAM" id="MobiDB-lite"/>
    </source>
</evidence>
<dbReference type="Gene3D" id="1.10.1410.10">
    <property type="match status" value="1"/>
</dbReference>
<comment type="cofactor">
    <cofactor evidence="1">
        <name>Mn(2+)</name>
        <dbReference type="ChEBI" id="CHEBI:29035"/>
    </cofactor>
</comment>
<dbReference type="GO" id="GO:0046872">
    <property type="term" value="F:metal ion binding"/>
    <property type="evidence" value="ECO:0007669"/>
    <property type="project" value="UniProtKB-KW"/>
</dbReference>
<evidence type="ECO:0000259" key="12">
    <source>
        <dbReference type="Pfam" id="PF22600"/>
    </source>
</evidence>
<dbReference type="InterPro" id="IPR054708">
    <property type="entry name" value="MTPAP-like_central"/>
</dbReference>
<gene>
    <name evidence="13" type="ORF">NLI96_g7143</name>
</gene>
<feature type="compositionally biased region" description="Low complexity" evidence="10">
    <location>
        <begin position="617"/>
        <end position="638"/>
    </location>
</feature>
<dbReference type="GO" id="GO:0010605">
    <property type="term" value="P:negative regulation of macromolecule metabolic process"/>
    <property type="evidence" value="ECO:0007669"/>
    <property type="project" value="UniProtKB-ARBA"/>
</dbReference>
<evidence type="ECO:0000313" key="13">
    <source>
        <dbReference type="EMBL" id="KAJ3482199.1"/>
    </source>
</evidence>
<dbReference type="GO" id="GO:0005737">
    <property type="term" value="C:cytoplasm"/>
    <property type="evidence" value="ECO:0007669"/>
    <property type="project" value="UniProtKB-SubCell"/>
</dbReference>
<evidence type="ECO:0000256" key="1">
    <source>
        <dbReference type="ARBA" id="ARBA00001936"/>
    </source>
</evidence>
<sequence>MAAVYAQPVNVLHNLRQQSHHSQQHQTLHPHHTQRRTISKQRFLTEFSQCLVDFVIQLLPTPEELAVKENVRGLLERLIRTIEPDSRLLSFGSTANGFSLRNSDMDLCCLIDSEERLNACDLVTMLGDLLERETKFHVKSLPHARIPIVKLSLDASPGLPFGIACDIGFENRLALENTRLLMCYAMIDPARVRTMVLFLKVWCKRRKINSPYKGTLSSYGYVLLVIFFLVHVKNPPVLPNLQQMPPLRPISPEESTLNGHNIWFFDDISLLRQRWQSSNTESVAELLVDFFRYYSREFSYNTGVVSIRAGLLRKDGKGWSSEADRGTARERNRLCIEDPFETDFNVARCVTRDGLYTIRGELMRASRILLSRPDRAILALSQLCEERKEEELLQASPARPAFAPPRLAPLPPQTPYTVGSKSMRPPGGPPPDRLSPPQLHEAPSSLQQQTVIKLPPDQLEHMAPRRSKWTSPPPDEAPEADRSAFEDRLGHGLVLATTSNARESDRETVSSANSEIFTDEEGRSDIAESDEVTSIKSFTEERSLRPQTGLPASLPVSVPIAMARQYVRDPSSSTAASFIPLLQAAQAEGVDPRLFARLRGRSSKIPDVHVDSVTPVPGRGSLRQQQLQAQSQSQSESTTPPPQRMDTPRRSLSGPPPRSSARLSMPVLPGMIHSPTTTYPSRAQMIHQLNAQYRSGNIFYETPIRDRLSRSLAAAQVDAPVNYGIAQSVNPLDSTARQQSGIPLEALQRASSSSSPRHVLTDIPDSAGEVELVPFSNSTTPSPADIQHHQHSQQPHSRLHSHSHSHSATTITAPTPPPSHICLPYASPRLRESSPSQSPSHSRSPRTSSSPHTPSLELSESEPPATARDFRSFSPMASVSSESVGSPPSMSCSSSQYAASVSPLSTSPPSPTASETLGKHGVRSPQAPPPPLLQKIPIPEVPPIPTDKSEVIPSPGSDEPRIAVAEGDVDGVLSASTETLSLGP</sequence>
<keyword evidence="6" id="KW-0963">Cytoplasm</keyword>
<reference evidence="13" key="1">
    <citation type="submission" date="2022-07" db="EMBL/GenBank/DDBJ databases">
        <title>Genome Sequence of Physisporinus lineatus.</title>
        <authorList>
            <person name="Buettner E."/>
        </authorList>
    </citation>
    <scope>NUCLEOTIDE SEQUENCE</scope>
    <source>
        <strain evidence="13">VT162</strain>
    </source>
</reference>
<comment type="cofactor">
    <cofactor evidence="2">
        <name>Mg(2+)</name>
        <dbReference type="ChEBI" id="CHEBI:18420"/>
    </cofactor>
</comment>
<comment type="caution">
    <text evidence="13">The sequence shown here is derived from an EMBL/GenBank/DDBJ whole genome shotgun (WGS) entry which is preliminary data.</text>
</comment>
<keyword evidence="7" id="KW-0808">Transferase</keyword>
<dbReference type="SUPFAM" id="SSF81631">
    <property type="entry name" value="PAP/OAS1 substrate-binding domain"/>
    <property type="match status" value="1"/>
</dbReference>
<dbReference type="EC" id="2.7.7.19" evidence="5"/>
<name>A0AAD5UZY3_9APHY</name>
<evidence type="ECO:0000256" key="7">
    <source>
        <dbReference type="ARBA" id="ARBA00022679"/>
    </source>
</evidence>
<evidence type="ECO:0000256" key="4">
    <source>
        <dbReference type="ARBA" id="ARBA00008593"/>
    </source>
</evidence>
<feature type="region of interest" description="Disordered" evidence="10">
    <location>
        <begin position="462"/>
        <end position="483"/>
    </location>
</feature>
<keyword evidence="8" id="KW-0479">Metal-binding</keyword>
<evidence type="ECO:0000256" key="8">
    <source>
        <dbReference type="ARBA" id="ARBA00022723"/>
    </source>
</evidence>
<dbReference type="PANTHER" id="PTHR12271:SF40">
    <property type="entry name" value="POLY(A) RNA POLYMERASE GLD2"/>
    <property type="match status" value="1"/>
</dbReference>
<dbReference type="InterPro" id="IPR043519">
    <property type="entry name" value="NT_sf"/>
</dbReference>
<dbReference type="AlphaFoldDB" id="A0AAD5UZY3"/>
<keyword evidence="14" id="KW-1185">Reference proteome</keyword>
<feature type="compositionally biased region" description="Low complexity" evidence="10">
    <location>
        <begin position="833"/>
        <end position="856"/>
    </location>
</feature>
<dbReference type="Proteomes" id="UP001212997">
    <property type="component" value="Unassembled WGS sequence"/>
</dbReference>
<feature type="compositionally biased region" description="Low complexity" evidence="10">
    <location>
        <begin position="872"/>
        <end position="905"/>
    </location>
</feature>
<evidence type="ECO:0000256" key="2">
    <source>
        <dbReference type="ARBA" id="ARBA00001946"/>
    </source>
</evidence>
<dbReference type="InterPro" id="IPR002058">
    <property type="entry name" value="PAP_assoc"/>
</dbReference>
<organism evidence="13 14">
    <name type="scientific">Meripilus lineatus</name>
    <dbReference type="NCBI Taxonomy" id="2056292"/>
    <lineage>
        <taxon>Eukaryota</taxon>
        <taxon>Fungi</taxon>
        <taxon>Dikarya</taxon>
        <taxon>Basidiomycota</taxon>
        <taxon>Agaricomycotina</taxon>
        <taxon>Agaricomycetes</taxon>
        <taxon>Polyporales</taxon>
        <taxon>Meripilaceae</taxon>
        <taxon>Meripilus</taxon>
    </lineage>
</organism>
<evidence type="ECO:0000256" key="9">
    <source>
        <dbReference type="ARBA" id="ARBA00022842"/>
    </source>
</evidence>
<dbReference type="GO" id="GO:1990817">
    <property type="term" value="F:poly(A) RNA polymerase activity"/>
    <property type="evidence" value="ECO:0007669"/>
    <property type="project" value="UniProtKB-EC"/>
</dbReference>
<evidence type="ECO:0000256" key="5">
    <source>
        <dbReference type="ARBA" id="ARBA00012388"/>
    </source>
</evidence>
<feature type="domain" description="PAP-associated" evidence="11">
    <location>
        <begin position="282"/>
        <end position="343"/>
    </location>
</feature>
<dbReference type="Gene3D" id="3.30.460.10">
    <property type="entry name" value="Beta Polymerase, domain 2"/>
    <property type="match status" value="1"/>
</dbReference>
<dbReference type="CDD" id="cd05402">
    <property type="entry name" value="NT_PAP_TUTase"/>
    <property type="match status" value="1"/>
</dbReference>